<evidence type="ECO:0000256" key="1">
    <source>
        <dbReference type="SAM" id="Coils"/>
    </source>
</evidence>
<dbReference type="EMBL" id="DTGA01000097">
    <property type="protein sequence ID" value="HGB31084.1"/>
    <property type="molecule type" value="Genomic_DNA"/>
</dbReference>
<comment type="caution">
    <text evidence="2">The sequence shown here is derived from an EMBL/GenBank/DDBJ whole genome shotgun (WGS) entry which is preliminary data.</text>
</comment>
<accession>A0A7C3SQX2</accession>
<keyword evidence="1" id="KW-0175">Coiled coil</keyword>
<sequence>MYYFKTISYRKWKLVPDWYGITTKFSIVSPDGHWSDTKFGKGYTYLEAKKAIDELKELEDAYKDHRRSNRENRGK</sequence>
<feature type="coiled-coil region" evidence="1">
    <location>
        <begin position="48"/>
        <end position="75"/>
    </location>
</feature>
<gene>
    <name evidence="2" type="ORF">ENV35_04330</name>
</gene>
<evidence type="ECO:0000313" key="2">
    <source>
        <dbReference type="EMBL" id="HGB31084.1"/>
    </source>
</evidence>
<protein>
    <submittedName>
        <fullName evidence="2">Uncharacterized protein</fullName>
    </submittedName>
</protein>
<proteinExistence type="predicted"/>
<dbReference type="AlphaFoldDB" id="A0A7C3SQX2"/>
<name>A0A7C3SQX2_9BACT</name>
<organism evidence="2">
    <name type="scientific">Dictyoglomus turgidum</name>
    <dbReference type="NCBI Taxonomy" id="513050"/>
    <lineage>
        <taxon>Bacteria</taxon>
        <taxon>Pseudomonadati</taxon>
        <taxon>Dictyoglomota</taxon>
        <taxon>Dictyoglomia</taxon>
        <taxon>Dictyoglomales</taxon>
        <taxon>Dictyoglomaceae</taxon>
        <taxon>Dictyoglomus</taxon>
    </lineage>
</organism>
<reference evidence="2" key="1">
    <citation type="journal article" date="2020" name="mSystems">
        <title>Genome- and Community-Level Interaction Insights into Carbon Utilization and Element Cycling Functions of Hydrothermarchaeota in Hydrothermal Sediment.</title>
        <authorList>
            <person name="Zhou Z."/>
            <person name="Liu Y."/>
            <person name="Xu W."/>
            <person name="Pan J."/>
            <person name="Luo Z.H."/>
            <person name="Li M."/>
        </authorList>
    </citation>
    <scope>NUCLEOTIDE SEQUENCE [LARGE SCALE GENOMIC DNA]</scope>
    <source>
        <strain evidence="2">SpSt-751</strain>
    </source>
</reference>